<dbReference type="PROSITE" id="PS50181">
    <property type="entry name" value="FBOX"/>
    <property type="match status" value="1"/>
</dbReference>
<dbReference type="OrthoDB" id="1865546at2759"/>
<sequence>IKSLPHELLLEVVSRVASLSLYDLLNAKLICKDFLNAAKEDYVFQHVSMDKFPVVPWKLNEESYLFINRCLENGNAEALYREGMKEYFSYKKQEFGIEKLKKAAEKGHVDASYVYGMISLCLGNDGLKQEGLKVLSSFKSRGFRIKQCRERVKGFLGLLWVNNIVARKQGSWHAKACSNRENTKEFPIERKQRWQSSEEEDIIVSTCDLCLWDHEVDLFCNMLQ</sequence>
<keyword evidence="3" id="KW-1185">Reference proteome</keyword>
<feature type="non-terminal residue" evidence="2">
    <location>
        <position position="1"/>
    </location>
</feature>
<dbReference type="SUPFAM" id="SSF81383">
    <property type="entry name" value="F-box domain"/>
    <property type="match status" value="1"/>
</dbReference>
<organism evidence="2 3">
    <name type="scientific">Cephalotus follicularis</name>
    <name type="common">Albany pitcher plant</name>
    <dbReference type="NCBI Taxonomy" id="3775"/>
    <lineage>
        <taxon>Eukaryota</taxon>
        <taxon>Viridiplantae</taxon>
        <taxon>Streptophyta</taxon>
        <taxon>Embryophyta</taxon>
        <taxon>Tracheophyta</taxon>
        <taxon>Spermatophyta</taxon>
        <taxon>Magnoliopsida</taxon>
        <taxon>eudicotyledons</taxon>
        <taxon>Gunneridae</taxon>
        <taxon>Pentapetalae</taxon>
        <taxon>rosids</taxon>
        <taxon>fabids</taxon>
        <taxon>Oxalidales</taxon>
        <taxon>Cephalotaceae</taxon>
        <taxon>Cephalotus</taxon>
    </lineage>
</organism>
<comment type="caution">
    <text evidence="2">The sequence shown here is derived from an EMBL/GenBank/DDBJ whole genome shotgun (WGS) entry which is preliminary data.</text>
</comment>
<dbReference type="InterPro" id="IPR001810">
    <property type="entry name" value="F-box_dom"/>
</dbReference>
<feature type="domain" description="F-box" evidence="1">
    <location>
        <begin position="1"/>
        <end position="47"/>
    </location>
</feature>
<evidence type="ECO:0000313" key="3">
    <source>
        <dbReference type="Proteomes" id="UP000187406"/>
    </source>
</evidence>
<dbReference type="FunCoup" id="A0A1Q3CLL0">
    <property type="interactions" value="109"/>
</dbReference>
<dbReference type="SUPFAM" id="SSF81901">
    <property type="entry name" value="HCP-like"/>
    <property type="match status" value="1"/>
</dbReference>
<dbReference type="InParanoid" id="A0A1Q3CLL0"/>
<evidence type="ECO:0000313" key="2">
    <source>
        <dbReference type="EMBL" id="GAV81146.1"/>
    </source>
</evidence>
<dbReference type="EMBL" id="BDDD01002340">
    <property type="protein sequence ID" value="GAV81146.1"/>
    <property type="molecule type" value="Genomic_DNA"/>
</dbReference>
<feature type="non-terminal residue" evidence="2">
    <location>
        <position position="224"/>
    </location>
</feature>
<evidence type="ECO:0000259" key="1">
    <source>
        <dbReference type="PROSITE" id="PS50181"/>
    </source>
</evidence>
<accession>A0A1Q3CLL0</accession>
<dbReference type="PANTHER" id="PTHR33784">
    <property type="entry name" value="OS05G0482100 PROTEIN"/>
    <property type="match status" value="1"/>
</dbReference>
<protein>
    <submittedName>
        <fullName evidence="2">F-box-like domain-containing protein</fullName>
    </submittedName>
</protein>
<dbReference type="InterPro" id="IPR040338">
    <property type="entry name" value="At1g67623-like"/>
</dbReference>
<dbReference type="InterPro" id="IPR036047">
    <property type="entry name" value="F-box-like_dom_sf"/>
</dbReference>
<dbReference type="Pfam" id="PF12937">
    <property type="entry name" value="F-box-like"/>
    <property type="match status" value="1"/>
</dbReference>
<reference evidence="3" key="1">
    <citation type="submission" date="2016-04" db="EMBL/GenBank/DDBJ databases">
        <title>Cephalotus genome sequencing.</title>
        <authorList>
            <person name="Fukushima K."/>
            <person name="Hasebe M."/>
            <person name="Fang X."/>
        </authorList>
    </citation>
    <scope>NUCLEOTIDE SEQUENCE [LARGE SCALE GENOMIC DNA]</scope>
    <source>
        <strain evidence="3">cv. St1</strain>
    </source>
</reference>
<dbReference type="STRING" id="3775.A0A1Q3CLL0"/>
<dbReference type="Pfam" id="PF23310">
    <property type="entry name" value="TPR_27"/>
    <property type="match status" value="1"/>
</dbReference>
<dbReference type="Proteomes" id="UP000187406">
    <property type="component" value="Unassembled WGS sequence"/>
</dbReference>
<name>A0A1Q3CLL0_CEPFO</name>
<gene>
    <name evidence="2" type="ORF">CFOL_v3_24605</name>
</gene>
<proteinExistence type="predicted"/>
<dbReference type="AlphaFoldDB" id="A0A1Q3CLL0"/>
<dbReference type="InterPro" id="IPR057136">
    <property type="entry name" value="At2g35280_TPR_dom"/>
</dbReference>
<dbReference type="PANTHER" id="PTHR33784:SF10">
    <property type="entry name" value="F-BOX PROTEIN"/>
    <property type="match status" value="1"/>
</dbReference>